<name>A0A8H6CG00_9LECA</name>
<evidence type="ECO:0000256" key="1">
    <source>
        <dbReference type="SAM" id="MobiDB-lite"/>
    </source>
</evidence>
<dbReference type="GeneID" id="59329135"/>
<organism evidence="2 3">
    <name type="scientific">Letharia lupina</name>
    <dbReference type="NCBI Taxonomy" id="560253"/>
    <lineage>
        <taxon>Eukaryota</taxon>
        <taxon>Fungi</taxon>
        <taxon>Dikarya</taxon>
        <taxon>Ascomycota</taxon>
        <taxon>Pezizomycotina</taxon>
        <taxon>Lecanoromycetes</taxon>
        <taxon>OSLEUM clade</taxon>
        <taxon>Lecanoromycetidae</taxon>
        <taxon>Lecanorales</taxon>
        <taxon>Lecanorineae</taxon>
        <taxon>Parmeliaceae</taxon>
        <taxon>Letharia</taxon>
    </lineage>
</organism>
<keyword evidence="3" id="KW-1185">Reference proteome</keyword>
<dbReference type="EMBL" id="JACCJB010000011">
    <property type="protein sequence ID" value="KAF6222670.1"/>
    <property type="molecule type" value="Genomic_DNA"/>
</dbReference>
<feature type="region of interest" description="Disordered" evidence="1">
    <location>
        <begin position="252"/>
        <end position="286"/>
    </location>
</feature>
<accession>A0A8H6CG00</accession>
<proteinExistence type="predicted"/>
<dbReference type="AlphaFoldDB" id="A0A8H6CG00"/>
<protein>
    <submittedName>
        <fullName evidence="2">Uncharacterized protein</fullName>
    </submittedName>
</protein>
<dbReference type="Proteomes" id="UP000593566">
    <property type="component" value="Unassembled WGS sequence"/>
</dbReference>
<sequence>MVANTGYEALAQLLRSCSQSLIQSSSTKSSSVVATPTTFTTISTVSSVTTIPLLFYYGYYPTKRSEHAEITTFLLRLLPNQEVRARRDYHFSTTATTQSRGQSTQRLPLFYYGYYPIKRSEHAEITTFLLRLLPNQEVRARRDYHFSTTATTQSRGQSTQRLPLFYYDYYPIKRSEHAEITTFLLRLLPNQEVRARRDYYYSTTTFLLRLLPKQEVRARRDYHYSITDSTTATTQEEVRVRRDYHYSITDSTTATTQEEVRARRGHSTTNFKPVPKQWPELYQSSN</sequence>
<gene>
    <name evidence="2" type="ORF">HO133_000717</name>
</gene>
<comment type="caution">
    <text evidence="2">The sequence shown here is derived from an EMBL/GenBank/DDBJ whole genome shotgun (WGS) entry which is preliminary data.</text>
</comment>
<evidence type="ECO:0000313" key="3">
    <source>
        <dbReference type="Proteomes" id="UP000593566"/>
    </source>
</evidence>
<reference evidence="2 3" key="1">
    <citation type="journal article" date="2020" name="Genomics">
        <title>Complete, high-quality genomes from long-read metagenomic sequencing of two wolf lichen thalli reveals enigmatic genome architecture.</title>
        <authorList>
            <person name="McKenzie S.K."/>
            <person name="Walston R.F."/>
            <person name="Allen J.L."/>
        </authorList>
    </citation>
    <scope>NUCLEOTIDE SEQUENCE [LARGE SCALE GENOMIC DNA]</scope>
    <source>
        <strain evidence="2">WasteWater1</strain>
    </source>
</reference>
<evidence type="ECO:0000313" key="2">
    <source>
        <dbReference type="EMBL" id="KAF6222670.1"/>
    </source>
</evidence>
<dbReference type="RefSeq" id="XP_037152016.1">
    <property type="nucleotide sequence ID" value="XM_037291654.1"/>
</dbReference>